<organism evidence="5 6">
    <name type="scientific">Cercophora newfieldiana</name>
    <dbReference type="NCBI Taxonomy" id="92897"/>
    <lineage>
        <taxon>Eukaryota</taxon>
        <taxon>Fungi</taxon>
        <taxon>Dikarya</taxon>
        <taxon>Ascomycota</taxon>
        <taxon>Pezizomycotina</taxon>
        <taxon>Sordariomycetes</taxon>
        <taxon>Sordariomycetidae</taxon>
        <taxon>Sordariales</taxon>
        <taxon>Lasiosphaeriaceae</taxon>
        <taxon>Cercophora</taxon>
    </lineage>
</organism>
<dbReference type="EMBL" id="JAULSV010000005">
    <property type="protein sequence ID" value="KAK0643802.1"/>
    <property type="molecule type" value="Genomic_DNA"/>
</dbReference>
<gene>
    <name evidence="5" type="ORF">B0T16DRAFT_333080</name>
</gene>
<feature type="chain" id="PRO_5041480472" description="Carboxylic ester hydrolase" evidence="3">
    <location>
        <begin position="22"/>
        <end position="700"/>
    </location>
</feature>
<dbReference type="Pfam" id="PF00135">
    <property type="entry name" value="COesterase"/>
    <property type="match status" value="1"/>
</dbReference>
<evidence type="ECO:0000313" key="6">
    <source>
        <dbReference type="Proteomes" id="UP001174936"/>
    </source>
</evidence>
<dbReference type="PROSITE" id="PS00122">
    <property type="entry name" value="CARBOXYLESTERASE_B_1"/>
    <property type="match status" value="1"/>
</dbReference>
<name>A0AA39Y0L6_9PEZI</name>
<dbReference type="InterPro" id="IPR002018">
    <property type="entry name" value="CarbesteraseB"/>
</dbReference>
<feature type="signal peptide" evidence="3">
    <location>
        <begin position="1"/>
        <end position="21"/>
    </location>
</feature>
<keyword evidence="2 3" id="KW-0378">Hydrolase</keyword>
<proteinExistence type="inferred from homology"/>
<dbReference type="InterPro" id="IPR029058">
    <property type="entry name" value="AB_hydrolase_fold"/>
</dbReference>
<dbReference type="GO" id="GO:0016787">
    <property type="term" value="F:hydrolase activity"/>
    <property type="evidence" value="ECO:0007669"/>
    <property type="project" value="UniProtKB-KW"/>
</dbReference>
<keyword evidence="6" id="KW-1185">Reference proteome</keyword>
<reference evidence="5" key="1">
    <citation type="submission" date="2023-06" db="EMBL/GenBank/DDBJ databases">
        <title>Genome-scale phylogeny and comparative genomics of the fungal order Sordariales.</title>
        <authorList>
            <consortium name="Lawrence Berkeley National Laboratory"/>
            <person name="Hensen N."/>
            <person name="Bonometti L."/>
            <person name="Westerberg I."/>
            <person name="Brannstrom I.O."/>
            <person name="Guillou S."/>
            <person name="Cros-Aarteil S."/>
            <person name="Calhoun S."/>
            <person name="Haridas S."/>
            <person name="Kuo A."/>
            <person name="Mondo S."/>
            <person name="Pangilinan J."/>
            <person name="Riley R."/>
            <person name="Labutti K."/>
            <person name="Andreopoulos B."/>
            <person name="Lipzen A."/>
            <person name="Chen C."/>
            <person name="Yanf M."/>
            <person name="Daum C."/>
            <person name="Ng V."/>
            <person name="Clum A."/>
            <person name="Steindorff A."/>
            <person name="Ohm R."/>
            <person name="Martin F."/>
            <person name="Silar P."/>
            <person name="Natvig D."/>
            <person name="Lalanne C."/>
            <person name="Gautier V."/>
            <person name="Ament-Velasquez S.L."/>
            <person name="Kruys A."/>
            <person name="Hutchinson M.I."/>
            <person name="Powell A.J."/>
            <person name="Barry K."/>
            <person name="Miller A.N."/>
            <person name="Grigoriev I.V."/>
            <person name="Debuchy R."/>
            <person name="Gladieux P."/>
            <person name="Thoren M.H."/>
            <person name="Johannesson H."/>
        </authorList>
    </citation>
    <scope>NUCLEOTIDE SEQUENCE</scope>
    <source>
        <strain evidence="5">SMH2532-1</strain>
    </source>
</reference>
<dbReference type="PANTHER" id="PTHR11559">
    <property type="entry name" value="CARBOXYLESTERASE"/>
    <property type="match status" value="1"/>
</dbReference>
<dbReference type="EC" id="3.1.1.-" evidence="3"/>
<dbReference type="Proteomes" id="UP001174936">
    <property type="component" value="Unassembled WGS sequence"/>
</dbReference>
<keyword evidence="3" id="KW-0732">Signal</keyword>
<evidence type="ECO:0000256" key="3">
    <source>
        <dbReference type="RuleBase" id="RU361235"/>
    </source>
</evidence>
<sequence>MRAFWAFFAVVAVFAASGAQALWVGGGLTILSNNQLDGAENDGSAAILVHQPAPFTAATYSCSLLGETPWDPSAAPFNAALNSSLAYQAYLGTFPPSQLYWIAKTSPSSDACRAISANGTLHPSTDCLLELPALCTQSAPVSTRFIWNSSRPYQLQHFASNTLLTGYRDLHTFKFRGVRFADPPARFAYARTADFDKPSEVDATEAGADCSQPVGEVRNGSSEDCLFANIWTPYLPSMGDSKAGKREHLKPVMLYFYGGGFTSGSGKNPNTDGTNLASRGDVVSVSVNYRVGNLGFLNLNDGVHKGNYALSDMVAAVEWVHKYIEYFGGDPSRVTIFGESAGGMAVHVLLSVARVKGLFHRAIKQSSPDGYPSGGKILQYTYYDSLQHNFDTTSQSVLRAANCSNATDTVACLSKLSGFELVNLSTNANGFVVDGTYLTYRELVVNSTAASLATNVTVMTGVNRDEAGVNIDADAYPANDTTLAAYFNAQPANISTFSDIPLAALTSGDLLSPADILNTSVRIATSAVFTCYGLAKTYSAVKHNAFRAAYFYQFNRTYNTAGYTRPWCNATKTAARPDGDPNLEYMKCHAGEQMVVFGTERRSGYPERDGLDGPFMQLALDYWTAFARTGDPNPEREYLQVRGHWHTLNQVEKTGRWEAVSAEKPTMRLLQWDGGQIPFGEAEVCKALGAPLDVFETDGK</sequence>
<comment type="caution">
    <text evidence="5">The sequence shown here is derived from an EMBL/GenBank/DDBJ whole genome shotgun (WGS) entry which is preliminary data.</text>
</comment>
<dbReference type="AlphaFoldDB" id="A0AA39Y0L6"/>
<accession>A0AA39Y0L6</accession>
<dbReference type="InterPro" id="IPR050309">
    <property type="entry name" value="Type-B_Carboxylest/Lipase"/>
</dbReference>
<evidence type="ECO:0000256" key="1">
    <source>
        <dbReference type="ARBA" id="ARBA00005964"/>
    </source>
</evidence>
<comment type="similarity">
    <text evidence="1 3">Belongs to the type-B carboxylesterase/lipase family.</text>
</comment>
<feature type="domain" description="Carboxylesterase type B" evidence="4">
    <location>
        <begin position="173"/>
        <end position="650"/>
    </location>
</feature>
<dbReference type="SUPFAM" id="SSF53474">
    <property type="entry name" value="alpha/beta-Hydrolases"/>
    <property type="match status" value="1"/>
</dbReference>
<evidence type="ECO:0000256" key="2">
    <source>
        <dbReference type="ARBA" id="ARBA00022801"/>
    </source>
</evidence>
<dbReference type="InterPro" id="IPR019826">
    <property type="entry name" value="Carboxylesterase_B_AS"/>
</dbReference>
<evidence type="ECO:0000259" key="4">
    <source>
        <dbReference type="Pfam" id="PF00135"/>
    </source>
</evidence>
<evidence type="ECO:0000313" key="5">
    <source>
        <dbReference type="EMBL" id="KAK0643802.1"/>
    </source>
</evidence>
<dbReference type="Gene3D" id="3.40.50.1820">
    <property type="entry name" value="alpha/beta hydrolase"/>
    <property type="match status" value="1"/>
</dbReference>
<protein>
    <recommendedName>
        <fullName evidence="3">Carboxylic ester hydrolase</fullName>
        <ecNumber evidence="3">3.1.1.-</ecNumber>
    </recommendedName>
</protein>